<evidence type="ECO:0000313" key="3">
    <source>
        <dbReference type="Proteomes" id="UP000029060"/>
    </source>
</evidence>
<dbReference type="GO" id="GO:0005975">
    <property type="term" value="P:carbohydrate metabolic process"/>
    <property type="evidence" value="ECO:0007669"/>
    <property type="project" value="UniProtKB-ARBA"/>
</dbReference>
<feature type="domain" description="BIG2" evidence="1">
    <location>
        <begin position="87"/>
        <end position="168"/>
    </location>
</feature>
<dbReference type="InterPro" id="IPR003343">
    <property type="entry name" value="Big_2"/>
</dbReference>
<feature type="domain" description="BIG2" evidence="1">
    <location>
        <begin position="176"/>
        <end position="255"/>
    </location>
</feature>
<protein>
    <submittedName>
        <fullName evidence="2">Putative alpha-amylase</fullName>
    </submittedName>
</protein>
<gene>
    <name evidence="2" type="ORF">BMERY_1706</name>
</gene>
<dbReference type="Gene3D" id="2.60.40.1080">
    <property type="match status" value="4"/>
</dbReference>
<dbReference type="OrthoDB" id="9802600at2"/>
<dbReference type="Gene3D" id="2.60.40.10">
    <property type="entry name" value="Immunoglobulins"/>
    <property type="match status" value="1"/>
</dbReference>
<dbReference type="Proteomes" id="UP000029060">
    <property type="component" value="Unassembled WGS sequence"/>
</dbReference>
<dbReference type="EMBL" id="JGZC01000008">
    <property type="protein sequence ID" value="KFI69617.1"/>
    <property type="molecule type" value="Genomic_DNA"/>
</dbReference>
<organism evidence="2 3">
    <name type="scientific">Bifidobacterium merycicum</name>
    <dbReference type="NCBI Taxonomy" id="78345"/>
    <lineage>
        <taxon>Bacteria</taxon>
        <taxon>Bacillati</taxon>
        <taxon>Actinomycetota</taxon>
        <taxon>Actinomycetes</taxon>
        <taxon>Bifidobacteriales</taxon>
        <taxon>Bifidobacteriaceae</taxon>
        <taxon>Bifidobacterium</taxon>
    </lineage>
</organism>
<proteinExistence type="predicted"/>
<evidence type="ECO:0000259" key="1">
    <source>
        <dbReference type="SMART" id="SM00635"/>
    </source>
</evidence>
<dbReference type="InterPro" id="IPR008964">
    <property type="entry name" value="Invasin/intimin_cell_adhesion"/>
</dbReference>
<dbReference type="STRING" id="78345.BMERY_1706"/>
<feature type="domain" description="BIG2" evidence="1">
    <location>
        <begin position="346"/>
        <end position="423"/>
    </location>
</feature>
<name>A0A087BF17_9BIFI</name>
<feature type="non-terminal residue" evidence="2">
    <location>
        <position position="1"/>
    </location>
</feature>
<dbReference type="SMART" id="SM00635">
    <property type="entry name" value="BID_2"/>
    <property type="match status" value="4"/>
</dbReference>
<evidence type="ECO:0000313" key="2">
    <source>
        <dbReference type="EMBL" id="KFI69617.1"/>
    </source>
</evidence>
<dbReference type="InterPro" id="IPR013783">
    <property type="entry name" value="Ig-like_fold"/>
</dbReference>
<accession>A0A087BF17</accession>
<dbReference type="RefSeq" id="WP_162178573.1">
    <property type="nucleotide sequence ID" value="NZ_JGZC01000008.1"/>
</dbReference>
<sequence length="427" mass="42947">ATYPATSGNASMTEVCGGWYRFTIPDTKGKAVKASFTNGTSWDGNGKAADGTLRGYWASGSSMAVASGQVISGVVPTCSAGEDPDVPVTSVTISGTGVAAGKLSVKKGATAQLTATVNPSNATDRTVAWKSSDAAVATVADGKVTGVKAGTATVTATAGGKSASVTVTVTGDDIVPVTSVTVSGATDGKLSVKKGASAQLTATVGPSNATYKTVTWTSSDTAVATVANGKVTGVKAGTATITAKAGSKTATVTVTVTETSSSLTIVGPTHSVAPETMQLTVSGLPADANPNQITWSVSGSYLTATNNPGRTFKVWGTRATTGVVTVKYQDQTASVPVTVDAYSYDSIPTIAVDQQSLTMKVGDSVKLNYTVTPSSSPFKLAIFDAWDEKVAFADGDGTIHAIGAGSTTVRVWSARGTNYTDVKVTVS</sequence>
<dbReference type="eggNOG" id="COG3210">
    <property type="taxonomic scope" value="Bacteria"/>
</dbReference>
<dbReference type="SUPFAM" id="SSF49373">
    <property type="entry name" value="Invasin/intimin cell-adhesion fragments"/>
    <property type="match status" value="3"/>
</dbReference>
<dbReference type="AlphaFoldDB" id="A0A087BF17"/>
<dbReference type="Pfam" id="PF02368">
    <property type="entry name" value="Big_2"/>
    <property type="match status" value="3"/>
</dbReference>
<feature type="domain" description="BIG2" evidence="1">
    <location>
        <begin position="259"/>
        <end position="338"/>
    </location>
</feature>
<comment type="caution">
    <text evidence="2">The sequence shown here is derived from an EMBL/GenBank/DDBJ whole genome shotgun (WGS) entry which is preliminary data.</text>
</comment>
<reference evidence="2 3" key="1">
    <citation type="submission" date="2014-03" db="EMBL/GenBank/DDBJ databases">
        <title>Genomics of Bifidobacteria.</title>
        <authorList>
            <person name="Ventura M."/>
            <person name="Milani C."/>
            <person name="Lugli G.A."/>
        </authorList>
    </citation>
    <scope>NUCLEOTIDE SEQUENCE [LARGE SCALE GENOMIC DNA]</scope>
    <source>
        <strain evidence="2 3">LMG 11341</strain>
    </source>
</reference>
<keyword evidence="3" id="KW-1185">Reference proteome</keyword>